<dbReference type="InterPro" id="IPR052700">
    <property type="entry name" value="Carb_kinase_PfkB-like"/>
</dbReference>
<comment type="similarity">
    <text evidence="1">Belongs to the carbohydrate kinase PfkB family.</text>
</comment>
<evidence type="ECO:0000313" key="6">
    <source>
        <dbReference type="Proteomes" id="UP000324497"/>
    </source>
</evidence>
<dbReference type="KEGG" id="lng:BSQ50_09515"/>
<reference evidence="5 6" key="1">
    <citation type="submission" date="2016-11" db="EMBL/GenBank/DDBJ databases">
        <title>Interaction between Lactobacillus species and yeast in water kefir.</title>
        <authorList>
            <person name="Behr J."/>
            <person name="Xu D."/>
            <person name="Vogel R.F."/>
        </authorList>
    </citation>
    <scope>NUCLEOTIDE SEQUENCE [LARGE SCALE GENOMIC DNA]</scope>
    <source>
        <strain evidence="5 6">TMW 1.1827</strain>
    </source>
</reference>
<dbReference type="AlphaFoldDB" id="A0A3Q8D0Y7"/>
<dbReference type="PROSITE" id="PS00584">
    <property type="entry name" value="PFKB_KINASES_2"/>
    <property type="match status" value="1"/>
</dbReference>
<evidence type="ECO:0000256" key="3">
    <source>
        <dbReference type="ARBA" id="ARBA00022777"/>
    </source>
</evidence>
<dbReference type="PANTHER" id="PTHR43320">
    <property type="entry name" value="SUGAR KINASE"/>
    <property type="match status" value="1"/>
</dbReference>
<evidence type="ECO:0000259" key="4">
    <source>
        <dbReference type="Pfam" id="PF00294"/>
    </source>
</evidence>
<dbReference type="EMBL" id="CP018180">
    <property type="protein sequence ID" value="AUJ32750.1"/>
    <property type="molecule type" value="Genomic_DNA"/>
</dbReference>
<keyword evidence="6" id="KW-1185">Reference proteome</keyword>
<accession>A0A3Q8D0Y7</accession>
<evidence type="ECO:0000256" key="2">
    <source>
        <dbReference type="ARBA" id="ARBA00022679"/>
    </source>
</evidence>
<dbReference type="PANTHER" id="PTHR43320:SF2">
    <property type="entry name" value="2-DEHYDRO-3-DEOXYGLUCONOKINASE_2-DEHYDRO-3-DEOXYGALACTONOKINASE"/>
    <property type="match status" value="1"/>
</dbReference>
<dbReference type="InterPro" id="IPR011611">
    <property type="entry name" value="PfkB_dom"/>
</dbReference>
<dbReference type="RefSeq" id="WP_148127015.1">
    <property type="nucleotide sequence ID" value="NZ_CP018180.1"/>
</dbReference>
<organism evidence="5 6">
    <name type="scientific">Liquorilactobacillus nagelii</name>
    <dbReference type="NCBI Taxonomy" id="82688"/>
    <lineage>
        <taxon>Bacteria</taxon>
        <taxon>Bacillati</taxon>
        <taxon>Bacillota</taxon>
        <taxon>Bacilli</taxon>
        <taxon>Lactobacillales</taxon>
        <taxon>Lactobacillaceae</taxon>
        <taxon>Liquorilactobacillus</taxon>
    </lineage>
</organism>
<evidence type="ECO:0000256" key="1">
    <source>
        <dbReference type="ARBA" id="ARBA00010688"/>
    </source>
</evidence>
<dbReference type="Pfam" id="PF00294">
    <property type="entry name" value="PfkB"/>
    <property type="match status" value="1"/>
</dbReference>
<protein>
    <submittedName>
        <fullName evidence="5">2-dehydro-3-deoxygluconokinase</fullName>
    </submittedName>
</protein>
<keyword evidence="3 5" id="KW-0418">Kinase</keyword>
<keyword evidence="2" id="KW-0808">Transferase</keyword>
<dbReference type="Proteomes" id="UP000324497">
    <property type="component" value="Chromosome"/>
</dbReference>
<dbReference type="SUPFAM" id="SSF53613">
    <property type="entry name" value="Ribokinase-like"/>
    <property type="match status" value="1"/>
</dbReference>
<feature type="domain" description="Carbohydrate kinase PfkB" evidence="4">
    <location>
        <begin position="2"/>
        <end position="302"/>
    </location>
</feature>
<dbReference type="CDD" id="cd01166">
    <property type="entry name" value="KdgK"/>
    <property type="match status" value="1"/>
</dbReference>
<name>A0A3Q8D0Y7_9LACO</name>
<dbReference type="GO" id="GO:0016301">
    <property type="term" value="F:kinase activity"/>
    <property type="evidence" value="ECO:0007669"/>
    <property type="project" value="UniProtKB-KW"/>
</dbReference>
<sequence length="316" mass="34514">MLDLLTVGEPLVVFAATEDNQNLIDATNFQKHLAGAELNVAIGVSKLGFSTEYISCVGNDPFGSFIKKQLVQAKIGTSYLSTSQHIWTGFELKEKVTQGDPHTFYFRRNSAITELNPKIVEQINFKNIKILHLTGIFAALSDKTLLIAEKLIKKAHQNKVLVVFDPNLRPALWSSSQKMITTLNELAFQADIVLPGIKEGKTLSGLEKPEEVADFYLQHGSKIVVIKIGSKGSYFKSYQGKTGFVPSFKVNQVIDTVGAGDGFAAGIISGLLDQLTLKETIQRGNAIGALAVQTAGDNDNYPDKKTLTSFFNKSTI</sequence>
<dbReference type="InterPro" id="IPR029056">
    <property type="entry name" value="Ribokinase-like"/>
</dbReference>
<dbReference type="InterPro" id="IPR002173">
    <property type="entry name" value="Carboh/pur_kinase_PfkB_CS"/>
</dbReference>
<gene>
    <name evidence="5" type="ORF">BSQ50_09515</name>
</gene>
<dbReference type="Gene3D" id="3.40.1190.20">
    <property type="match status" value="1"/>
</dbReference>
<evidence type="ECO:0000313" key="5">
    <source>
        <dbReference type="EMBL" id="AUJ32750.1"/>
    </source>
</evidence>
<proteinExistence type="inferred from homology"/>